<keyword evidence="2" id="KW-0963">Cytoplasm</keyword>
<proteinExistence type="predicted"/>
<evidence type="ECO:0000313" key="6">
    <source>
        <dbReference type="Proteomes" id="UP000728185"/>
    </source>
</evidence>
<keyword evidence="6" id="KW-1185">Reference proteome</keyword>
<comment type="subcellular location">
    <subcellularLocation>
        <location evidence="1">Cytoplasm</location>
    </subcellularLocation>
</comment>
<feature type="non-terminal residue" evidence="5">
    <location>
        <position position="1"/>
    </location>
</feature>
<evidence type="ECO:0000256" key="1">
    <source>
        <dbReference type="ARBA" id="ARBA00004496"/>
    </source>
</evidence>
<organism evidence="5 6">
    <name type="scientific">Fasciolopsis buskii</name>
    <dbReference type="NCBI Taxonomy" id="27845"/>
    <lineage>
        <taxon>Eukaryota</taxon>
        <taxon>Metazoa</taxon>
        <taxon>Spiralia</taxon>
        <taxon>Lophotrochozoa</taxon>
        <taxon>Platyhelminthes</taxon>
        <taxon>Trematoda</taxon>
        <taxon>Digenea</taxon>
        <taxon>Plagiorchiida</taxon>
        <taxon>Echinostomata</taxon>
        <taxon>Echinostomatoidea</taxon>
        <taxon>Fasciolidae</taxon>
        <taxon>Fasciolopsis</taxon>
    </lineage>
</organism>
<dbReference type="Proteomes" id="UP000728185">
    <property type="component" value="Unassembled WGS sequence"/>
</dbReference>
<dbReference type="GO" id="GO:0003341">
    <property type="term" value="P:cilium movement"/>
    <property type="evidence" value="ECO:0007669"/>
    <property type="project" value="TreeGrafter"/>
</dbReference>
<dbReference type="GO" id="GO:0005929">
    <property type="term" value="C:cilium"/>
    <property type="evidence" value="ECO:0007669"/>
    <property type="project" value="TreeGrafter"/>
</dbReference>
<sequence length="267" mass="31362">YRSDPYKNLCLRLLETGYHSTFVELTKLNRIQIEQREKAGPTSSVWNQTLLKDRKKQLPILVGYLMEAENALHERNFDRIYQTILTIAYFFRASEGDRWLVHYFLYQCHDTAQNTIRIASSVRGLRNIARTERYATFKYDKMIENDQDAVLDEIILTAKRRLMEATYHLITFMMDNDRYLEALLDARNLYNNLKHGPPILVPPFHPSEENNPEWTANARPMIVAVAEKICYCTLKIMENKTGNEADMENSFTLLEALQFAEECEFNE</sequence>
<reference evidence="5" key="1">
    <citation type="submission" date="2019-05" db="EMBL/GenBank/DDBJ databases">
        <title>Annotation for the trematode Fasciolopsis buski.</title>
        <authorList>
            <person name="Choi Y.-J."/>
        </authorList>
    </citation>
    <scope>NUCLEOTIDE SEQUENCE</scope>
    <source>
        <strain evidence="5">HT</strain>
        <tissue evidence="5">Whole worm</tissue>
    </source>
</reference>
<dbReference type="OrthoDB" id="626167at2759"/>
<dbReference type="GO" id="GO:0005737">
    <property type="term" value="C:cytoplasm"/>
    <property type="evidence" value="ECO:0007669"/>
    <property type="project" value="UniProtKB-SubCell"/>
</dbReference>
<evidence type="ECO:0000256" key="4">
    <source>
        <dbReference type="ARBA" id="ARBA00022803"/>
    </source>
</evidence>
<comment type="caution">
    <text evidence="5">The sequence shown here is derived from an EMBL/GenBank/DDBJ whole genome shotgun (WGS) entry which is preliminary data.</text>
</comment>
<dbReference type="PANTHER" id="PTHR46630">
    <property type="entry name" value="TETRATRICOPEPTIDE REPEAT PROTEIN 29"/>
    <property type="match status" value="1"/>
</dbReference>
<dbReference type="EMBL" id="LUCM01000522">
    <property type="protein sequence ID" value="KAA0200450.1"/>
    <property type="molecule type" value="Genomic_DNA"/>
</dbReference>
<accession>A0A8E0S6B4</accession>
<dbReference type="AlphaFoldDB" id="A0A8E0S6B4"/>
<keyword evidence="4" id="KW-0802">TPR repeat</keyword>
<evidence type="ECO:0000256" key="2">
    <source>
        <dbReference type="ARBA" id="ARBA00022490"/>
    </source>
</evidence>
<gene>
    <name evidence="5" type="ORF">FBUS_04932</name>
</gene>
<dbReference type="InterPro" id="IPR051476">
    <property type="entry name" value="Bac_ResReg_Asp_Phosphatase"/>
</dbReference>
<dbReference type="PANTHER" id="PTHR46630:SF1">
    <property type="entry name" value="TETRATRICOPEPTIDE REPEAT PROTEIN 29"/>
    <property type="match status" value="1"/>
</dbReference>
<evidence type="ECO:0000256" key="3">
    <source>
        <dbReference type="ARBA" id="ARBA00022737"/>
    </source>
</evidence>
<protein>
    <submittedName>
        <fullName evidence="5">Uncharacterized protein</fullName>
    </submittedName>
</protein>
<name>A0A8E0S6B4_9TREM</name>
<keyword evidence="3" id="KW-0677">Repeat</keyword>
<evidence type="ECO:0000313" key="5">
    <source>
        <dbReference type="EMBL" id="KAA0200450.1"/>
    </source>
</evidence>